<dbReference type="RefSeq" id="WP_249512311.1">
    <property type="nucleotide sequence ID" value="NZ_CP093365.1"/>
</dbReference>
<protein>
    <submittedName>
        <fullName evidence="1">Uncharacterized protein</fullName>
    </submittedName>
</protein>
<gene>
    <name evidence="1" type="ORF">MOO47_04670</name>
</gene>
<evidence type="ECO:0000313" key="2">
    <source>
        <dbReference type="Proteomes" id="UP000831947"/>
    </source>
</evidence>
<sequence>MKSDKVSQLADWLEDNVEQIVAHKQYLDVQKVYELLDNLAVLRQPVQDYLTMTEEDYYENESDHRLTLHNSEQVLADLADRVLVNHVDGSFINSEINFSYNHENPYFTENYDVQVDLHLIEYALEVIGAVASNTIMSDVRNNLSPDAVLSVALAAHAVGKWQQKNA</sequence>
<dbReference type="Proteomes" id="UP000831947">
    <property type="component" value="Chromosome"/>
</dbReference>
<proteinExistence type="predicted"/>
<accession>A0ABY4PBR2</accession>
<reference evidence="1 2" key="1">
    <citation type="journal article" date="2022" name="Int. J. Syst. Evol. Microbiol.">
        <title>Apilactobacillus apisilvae sp. nov., Nicolia spurrieriana gen. nov. sp. nov., Bombilactobacillus folatiphilus sp. nov. and Bombilactobacillus thymidiniphilus sp. nov., four new lactic acid bacterial isolates from stingless bees Tetragonula carbonaria and Austroplebeia australis.</title>
        <authorList>
            <person name="Oliphant S.A."/>
            <person name="Watson-Haigh N.S."/>
            <person name="Sumby K.M."/>
            <person name="Gardner J."/>
            <person name="Groom S."/>
            <person name="Jiranek V."/>
        </authorList>
    </citation>
    <scope>NUCLEOTIDE SEQUENCE [LARGE SCALE GENOMIC DNA]</scope>
    <source>
        <strain evidence="1 2">SG4_A1</strain>
    </source>
</reference>
<organism evidence="1 2">
    <name type="scientific">Bombilactobacillus thymidiniphilus</name>
    <dbReference type="NCBI Taxonomy" id="2923363"/>
    <lineage>
        <taxon>Bacteria</taxon>
        <taxon>Bacillati</taxon>
        <taxon>Bacillota</taxon>
        <taxon>Bacilli</taxon>
        <taxon>Lactobacillales</taxon>
        <taxon>Lactobacillaceae</taxon>
        <taxon>Bombilactobacillus</taxon>
    </lineage>
</organism>
<keyword evidence="2" id="KW-1185">Reference proteome</keyword>
<dbReference type="EMBL" id="CP093365">
    <property type="protein sequence ID" value="UQS83084.1"/>
    <property type="molecule type" value="Genomic_DNA"/>
</dbReference>
<name>A0ABY4PBR2_9LACO</name>
<evidence type="ECO:0000313" key="1">
    <source>
        <dbReference type="EMBL" id="UQS83084.1"/>
    </source>
</evidence>